<evidence type="ECO:0000313" key="3">
    <source>
        <dbReference type="Proteomes" id="UP000318081"/>
    </source>
</evidence>
<name>A0ABX5XS51_9BACT</name>
<keyword evidence="1" id="KW-0812">Transmembrane</keyword>
<keyword evidence="3" id="KW-1185">Reference proteome</keyword>
<keyword evidence="1" id="KW-0472">Membrane</keyword>
<organism evidence="2 3">
    <name type="scientific">Stieleria magnilauensis</name>
    <dbReference type="NCBI Taxonomy" id="2527963"/>
    <lineage>
        <taxon>Bacteria</taxon>
        <taxon>Pseudomonadati</taxon>
        <taxon>Planctomycetota</taxon>
        <taxon>Planctomycetia</taxon>
        <taxon>Pirellulales</taxon>
        <taxon>Pirellulaceae</taxon>
        <taxon>Stieleria</taxon>
    </lineage>
</organism>
<dbReference type="Proteomes" id="UP000318081">
    <property type="component" value="Chromosome"/>
</dbReference>
<proteinExistence type="predicted"/>
<gene>
    <name evidence="2" type="ORF">TBK1r_23860</name>
</gene>
<feature type="transmembrane region" description="Helical" evidence="1">
    <location>
        <begin position="15"/>
        <end position="42"/>
    </location>
</feature>
<evidence type="ECO:0000313" key="2">
    <source>
        <dbReference type="EMBL" id="QDV83446.1"/>
    </source>
</evidence>
<keyword evidence="1" id="KW-1133">Transmembrane helix</keyword>
<sequence>MRSPTRFEPEAPMNFTWFSIIAVITGIGLPVTILAFAASYLYRNRPKPEERTYFWDER</sequence>
<evidence type="ECO:0000256" key="1">
    <source>
        <dbReference type="SAM" id="Phobius"/>
    </source>
</evidence>
<reference evidence="2 3" key="1">
    <citation type="submission" date="2019-02" db="EMBL/GenBank/DDBJ databases">
        <title>Deep-cultivation of Planctomycetes and their phenomic and genomic characterization uncovers novel biology.</title>
        <authorList>
            <person name="Wiegand S."/>
            <person name="Jogler M."/>
            <person name="Boedeker C."/>
            <person name="Pinto D."/>
            <person name="Vollmers J."/>
            <person name="Rivas-Marin E."/>
            <person name="Kohn T."/>
            <person name="Peeters S.H."/>
            <person name="Heuer A."/>
            <person name="Rast P."/>
            <person name="Oberbeckmann S."/>
            <person name="Bunk B."/>
            <person name="Jeske O."/>
            <person name="Meyerdierks A."/>
            <person name="Storesund J.E."/>
            <person name="Kallscheuer N."/>
            <person name="Luecker S."/>
            <person name="Lage O.M."/>
            <person name="Pohl T."/>
            <person name="Merkel B.J."/>
            <person name="Hornburger P."/>
            <person name="Mueller R.-W."/>
            <person name="Bruemmer F."/>
            <person name="Labrenz M."/>
            <person name="Spormann A.M."/>
            <person name="Op den Camp H."/>
            <person name="Overmann J."/>
            <person name="Amann R."/>
            <person name="Jetten M.S.M."/>
            <person name="Mascher T."/>
            <person name="Medema M.H."/>
            <person name="Devos D.P."/>
            <person name="Kaster A.-K."/>
            <person name="Ovreas L."/>
            <person name="Rohde M."/>
            <person name="Galperin M.Y."/>
            <person name="Jogler C."/>
        </authorList>
    </citation>
    <scope>NUCLEOTIDE SEQUENCE [LARGE SCALE GENOMIC DNA]</scope>
    <source>
        <strain evidence="2 3">TBK1r</strain>
    </source>
</reference>
<protein>
    <submittedName>
        <fullName evidence="2">Uncharacterized protein</fullName>
    </submittedName>
</protein>
<dbReference type="EMBL" id="CP036432">
    <property type="protein sequence ID" value="QDV83446.1"/>
    <property type="molecule type" value="Genomic_DNA"/>
</dbReference>
<accession>A0ABX5XS51</accession>